<organism evidence="1 2">
    <name type="scientific">Selenomonas montiformis</name>
    <dbReference type="NCBI Taxonomy" id="2652285"/>
    <lineage>
        <taxon>Bacteria</taxon>
        <taxon>Bacillati</taxon>
        <taxon>Bacillota</taxon>
        <taxon>Negativicutes</taxon>
        <taxon>Selenomonadales</taxon>
        <taxon>Selenomonadaceae</taxon>
        <taxon>Selenomonas</taxon>
    </lineage>
</organism>
<evidence type="ECO:0000313" key="2">
    <source>
        <dbReference type="Proteomes" id="UP000430222"/>
    </source>
</evidence>
<dbReference type="RefSeq" id="WP_154619973.1">
    <property type="nucleotide sequence ID" value="NZ_VUNL01000003.1"/>
</dbReference>
<dbReference type="EMBL" id="VUNL01000003">
    <property type="protein sequence ID" value="MSV24199.1"/>
    <property type="molecule type" value="Genomic_DNA"/>
</dbReference>
<proteinExistence type="predicted"/>
<dbReference type="Proteomes" id="UP000430222">
    <property type="component" value="Unassembled WGS sequence"/>
</dbReference>
<evidence type="ECO:0008006" key="3">
    <source>
        <dbReference type="Google" id="ProtNLM"/>
    </source>
</evidence>
<keyword evidence="2" id="KW-1185">Reference proteome</keyword>
<accession>A0A6I2UVB1</accession>
<name>A0A6I2UVB1_9FIRM</name>
<protein>
    <recommendedName>
        <fullName evidence="3">XRE family transcriptional regulator</fullName>
    </recommendedName>
</protein>
<dbReference type="AlphaFoldDB" id="A0A6I2UVB1"/>
<gene>
    <name evidence="1" type="ORF">FYJ78_03160</name>
</gene>
<sequence>MSINIHLLRSCMTYNSLTEEDVRKAIGMDKATFSTRMKDGDFTISQIHKMMRYIPLALEDVCSIFFSDDWGEYK</sequence>
<evidence type="ECO:0000313" key="1">
    <source>
        <dbReference type="EMBL" id="MSV24199.1"/>
    </source>
</evidence>
<reference evidence="1 2" key="1">
    <citation type="submission" date="2019-08" db="EMBL/GenBank/DDBJ databases">
        <title>In-depth cultivation of the pig gut microbiome towards novel bacterial diversity and tailored functional studies.</title>
        <authorList>
            <person name="Wylensek D."/>
            <person name="Hitch T.C.A."/>
            <person name="Clavel T."/>
        </authorList>
    </citation>
    <scope>NUCLEOTIDE SEQUENCE [LARGE SCALE GENOMIC DNA]</scope>
    <source>
        <strain evidence="2">WCA-380-WT-3B3</strain>
    </source>
</reference>
<comment type="caution">
    <text evidence="1">The sequence shown here is derived from an EMBL/GenBank/DDBJ whole genome shotgun (WGS) entry which is preliminary data.</text>
</comment>